<evidence type="ECO:0000313" key="2">
    <source>
        <dbReference type="EMBL" id="OOP56678.1"/>
    </source>
</evidence>
<gene>
    <name evidence="2" type="ORF">AYP45_07645</name>
</gene>
<organism evidence="2 3">
    <name type="scientific">Candidatus Brocadia carolinensis</name>
    <dbReference type="NCBI Taxonomy" id="1004156"/>
    <lineage>
        <taxon>Bacteria</taxon>
        <taxon>Pseudomonadati</taxon>
        <taxon>Planctomycetota</taxon>
        <taxon>Candidatus Brocadiia</taxon>
        <taxon>Candidatus Brocadiales</taxon>
        <taxon>Candidatus Brocadiaceae</taxon>
        <taxon>Candidatus Brocadia</taxon>
    </lineage>
</organism>
<keyword evidence="1" id="KW-0812">Transmembrane</keyword>
<dbReference type="Proteomes" id="UP000189681">
    <property type="component" value="Unassembled WGS sequence"/>
</dbReference>
<sequence length="134" mass="15832">MNYKRMGNVQHITRFSQGIDKKWQDHPYCLWKSARKGLILYHTGFIVAGPIICLYVEYRQVTEEFVNRLMVFRGEICIGRISGRRRHPKSEMFQDLPYYFLVGDKADDLHFPATLWTAQRVCLIDLFDTIAPLF</sequence>
<proteinExistence type="predicted"/>
<evidence type="ECO:0000313" key="3">
    <source>
        <dbReference type="Proteomes" id="UP000189681"/>
    </source>
</evidence>
<dbReference type="EMBL" id="AYTS01000064">
    <property type="protein sequence ID" value="OOP56678.1"/>
    <property type="molecule type" value="Genomic_DNA"/>
</dbReference>
<keyword evidence="1" id="KW-1133">Transmembrane helix</keyword>
<comment type="caution">
    <text evidence="2">The sequence shown here is derived from an EMBL/GenBank/DDBJ whole genome shotgun (WGS) entry which is preliminary data.</text>
</comment>
<accession>A0A1V4AU71</accession>
<reference evidence="2 3" key="1">
    <citation type="journal article" date="2017" name="Water Res.">
        <title>Discovery and metagenomic analysis of an anammox bacterial enrichment related to Candidatus "Brocadia caroliniensis" in a full-scale glycerol-fed nitritation-denitritation separate centrate treatment process.</title>
        <authorList>
            <person name="Park H."/>
            <person name="Brotto A.C."/>
            <person name="van Loosdrecht M.C."/>
            <person name="Chandran K."/>
        </authorList>
    </citation>
    <scope>NUCLEOTIDE SEQUENCE [LARGE SCALE GENOMIC DNA]</scope>
    <source>
        <strain evidence="2">26THWARD</strain>
    </source>
</reference>
<dbReference type="AlphaFoldDB" id="A0A1V4AU71"/>
<evidence type="ECO:0000256" key="1">
    <source>
        <dbReference type="SAM" id="Phobius"/>
    </source>
</evidence>
<protein>
    <submittedName>
        <fullName evidence="2">Uncharacterized protein</fullName>
    </submittedName>
</protein>
<name>A0A1V4AU71_9BACT</name>
<feature type="transmembrane region" description="Helical" evidence="1">
    <location>
        <begin position="38"/>
        <end position="58"/>
    </location>
</feature>
<keyword evidence="1" id="KW-0472">Membrane</keyword>